<dbReference type="EMBL" id="BLAU01000001">
    <property type="protein sequence ID" value="GET22696.1"/>
    <property type="molecule type" value="Genomic_DNA"/>
</dbReference>
<dbReference type="OrthoDB" id="9771883at2"/>
<organism evidence="6 7">
    <name type="scientific">Prolixibacter denitrificans</name>
    <dbReference type="NCBI Taxonomy" id="1541063"/>
    <lineage>
        <taxon>Bacteria</taxon>
        <taxon>Pseudomonadati</taxon>
        <taxon>Bacteroidota</taxon>
        <taxon>Bacteroidia</taxon>
        <taxon>Marinilabiliales</taxon>
        <taxon>Prolixibacteraceae</taxon>
        <taxon>Prolixibacter</taxon>
    </lineage>
</organism>
<proteinExistence type="predicted"/>
<evidence type="ECO:0000256" key="2">
    <source>
        <dbReference type="PIRSR" id="PIRSR000105-1"/>
    </source>
</evidence>
<name>A0A2P8CAV5_9BACT</name>
<evidence type="ECO:0000313" key="8">
    <source>
        <dbReference type="Proteomes" id="UP000396862"/>
    </source>
</evidence>
<dbReference type="RefSeq" id="WP_106542889.1">
    <property type="nucleotide sequence ID" value="NZ_BLAU01000001.1"/>
</dbReference>
<dbReference type="InterPro" id="IPR013328">
    <property type="entry name" value="6PGD_dom2"/>
</dbReference>
<dbReference type="GO" id="GO:0016616">
    <property type="term" value="F:oxidoreductase activity, acting on the CH-OH group of donors, NAD or NADP as acceptor"/>
    <property type="evidence" value="ECO:0007669"/>
    <property type="project" value="InterPro"/>
</dbReference>
<dbReference type="Proteomes" id="UP000240621">
    <property type="component" value="Unassembled WGS sequence"/>
</dbReference>
<dbReference type="EMBL" id="PYGC01000007">
    <property type="protein sequence ID" value="PSK82104.1"/>
    <property type="molecule type" value="Genomic_DNA"/>
</dbReference>
<dbReference type="Pfam" id="PF00725">
    <property type="entry name" value="3HCDH"/>
    <property type="match status" value="1"/>
</dbReference>
<evidence type="ECO:0000256" key="1">
    <source>
        <dbReference type="ARBA" id="ARBA00023002"/>
    </source>
</evidence>
<dbReference type="InterPro" id="IPR008927">
    <property type="entry name" value="6-PGluconate_DH-like_C_sf"/>
</dbReference>
<gene>
    <name evidence="6" type="ORF">CLV93_107219</name>
    <name evidence="5" type="ORF">JCM18694_29420</name>
</gene>
<reference evidence="5 8" key="2">
    <citation type="submission" date="2019-10" db="EMBL/GenBank/DDBJ databases">
        <title>Prolixibacter strains distinguished by the presence of nitrate reductase genes were adept at nitrate-dependent anaerobic corrosion of metallic iron and carbon steel.</title>
        <authorList>
            <person name="Iino T."/>
            <person name="Shono N."/>
            <person name="Ito K."/>
            <person name="Nakamura R."/>
            <person name="Sueoka K."/>
            <person name="Harayama S."/>
            <person name="Ohkuma M."/>
        </authorList>
    </citation>
    <scope>NUCLEOTIDE SEQUENCE [LARGE SCALE GENOMIC DNA]</scope>
    <source>
        <strain evidence="5 8">MIC1-1</strain>
    </source>
</reference>
<dbReference type="InterPro" id="IPR006176">
    <property type="entry name" value="3-OHacyl-CoA_DH_NAD-bd"/>
</dbReference>
<dbReference type="InterPro" id="IPR022694">
    <property type="entry name" value="3-OHacyl-CoA_DH"/>
</dbReference>
<dbReference type="PANTHER" id="PTHR48075:SF5">
    <property type="entry name" value="3-HYDROXYBUTYRYL-COA DEHYDROGENASE"/>
    <property type="match status" value="1"/>
</dbReference>
<dbReference type="InterPro" id="IPR006108">
    <property type="entry name" value="3HC_DH_C"/>
</dbReference>
<dbReference type="Pfam" id="PF02737">
    <property type="entry name" value="3HCDH_N"/>
    <property type="match status" value="1"/>
</dbReference>
<protein>
    <submittedName>
        <fullName evidence="6">3-hydroxybutyryl-CoA dehydrogenase</fullName>
    </submittedName>
</protein>
<comment type="caution">
    <text evidence="6">The sequence shown here is derived from an EMBL/GenBank/DDBJ whole genome shotgun (WGS) entry which is preliminary data.</text>
</comment>
<feature type="site" description="Important for catalytic activity" evidence="2">
    <location>
        <position position="167"/>
    </location>
</feature>
<evidence type="ECO:0000313" key="6">
    <source>
        <dbReference type="EMBL" id="PSK82104.1"/>
    </source>
</evidence>
<dbReference type="GO" id="GO:0070403">
    <property type="term" value="F:NAD+ binding"/>
    <property type="evidence" value="ECO:0007669"/>
    <property type="project" value="InterPro"/>
</dbReference>
<evidence type="ECO:0000259" key="3">
    <source>
        <dbReference type="Pfam" id="PF00725"/>
    </source>
</evidence>
<dbReference type="PIRSF" id="PIRSF000105">
    <property type="entry name" value="HCDH"/>
    <property type="match status" value="1"/>
</dbReference>
<dbReference type="Gene3D" id="3.40.50.720">
    <property type="entry name" value="NAD(P)-binding Rossmann-like Domain"/>
    <property type="match status" value="1"/>
</dbReference>
<dbReference type="SUPFAM" id="SSF51735">
    <property type="entry name" value="NAD(P)-binding Rossmann-fold domains"/>
    <property type="match status" value="1"/>
</dbReference>
<dbReference type="Gene3D" id="1.10.1040.10">
    <property type="entry name" value="N-(1-d-carboxylethyl)-l-norvaline Dehydrogenase, domain 2"/>
    <property type="match status" value="1"/>
</dbReference>
<feature type="domain" description="3-hydroxyacyl-CoA dehydrogenase C-terminal" evidence="3">
    <location>
        <begin position="214"/>
        <end position="309"/>
    </location>
</feature>
<dbReference type="Proteomes" id="UP000396862">
    <property type="component" value="Unassembled WGS sequence"/>
</dbReference>
<keyword evidence="1" id="KW-0560">Oxidoreductase</keyword>
<reference evidence="6 7" key="1">
    <citation type="submission" date="2018-03" db="EMBL/GenBank/DDBJ databases">
        <title>Genomic Encyclopedia of Archaeal and Bacterial Type Strains, Phase II (KMG-II): from individual species to whole genera.</title>
        <authorList>
            <person name="Goeker M."/>
        </authorList>
    </citation>
    <scope>NUCLEOTIDE SEQUENCE [LARGE SCALE GENOMIC DNA]</scope>
    <source>
        <strain evidence="6 7">DSM 27267</strain>
    </source>
</reference>
<evidence type="ECO:0000313" key="7">
    <source>
        <dbReference type="Proteomes" id="UP000240621"/>
    </source>
</evidence>
<evidence type="ECO:0000313" key="5">
    <source>
        <dbReference type="EMBL" id="GET22696.1"/>
    </source>
</evidence>
<dbReference type="SUPFAM" id="SSF48179">
    <property type="entry name" value="6-phosphogluconate dehydrogenase C-terminal domain-like"/>
    <property type="match status" value="1"/>
</dbReference>
<sequence>MAEIQVEPIELYGLSQKQQIKTLFSKIGIVGCGSVGQNIARIASVYGIEVVFIELSEEKIREAYDQMSKVLDQRINNWGMTQGEKKAIMARIKGTLDYKELADCDFVIEAIRSQSHEERKVDERKEVFRRIEEVVSPECIIGTNSTTIIITELSSELKYRERCVSLHFFVQSPEARVCEVVKGLYTSEDVYEKVKKFVTMVNRLVIPVEEAAGLISIRLFSSLLNEACEVLMEGVGELPDIDKVMKIGFGMRFGPFELADILGLDKMVRWMDNLYSEFGRAKYKPSPILKRLVRAKRMGREVGAGFYTYDEDGNIIDNGHFKTFNV</sequence>
<feature type="domain" description="3-hydroxyacyl-CoA dehydrogenase NAD binding" evidence="4">
    <location>
        <begin position="26"/>
        <end position="210"/>
    </location>
</feature>
<dbReference type="AlphaFoldDB" id="A0A2P8CAV5"/>
<evidence type="ECO:0000259" key="4">
    <source>
        <dbReference type="Pfam" id="PF02737"/>
    </source>
</evidence>
<accession>A0A2P8CAV5</accession>
<keyword evidence="8" id="KW-1185">Reference proteome</keyword>
<dbReference type="GO" id="GO:0006631">
    <property type="term" value="P:fatty acid metabolic process"/>
    <property type="evidence" value="ECO:0007669"/>
    <property type="project" value="InterPro"/>
</dbReference>
<dbReference type="PANTHER" id="PTHR48075">
    <property type="entry name" value="3-HYDROXYACYL-COA DEHYDROGENASE FAMILY PROTEIN"/>
    <property type="match status" value="1"/>
</dbReference>
<dbReference type="InterPro" id="IPR036291">
    <property type="entry name" value="NAD(P)-bd_dom_sf"/>
</dbReference>